<keyword evidence="6" id="KW-0418">Kinase</keyword>
<protein>
    <recommendedName>
        <fullName evidence="3">histidine kinase</fullName>
        <ecNumber evidence="3">2.7.13.3</ecNumber>
    </recommendedName>
</protein>
<dbReference type="InterPro" id="IPR005467">
    <property type="entry name" value="His_kinase_dom"/>
</dbReference>
<comment type="catalytic activity">
    <reaction evidence="1">
        <text>ATP + protein L-histidine = ADP + protein N-phospho-L-histidine.</text>
        <dbReference type="EC" id="2.7.13.3"/>
    </reaction>
</comment>
<dbReference type="PANTHER" id="PTHR42878">
    <property type="entry name" value="TWO-COMPONENT HISTIDINE KINASE"/>
    <property type="match status" value="1"/>
</dbReference>
<dbReference type="InterPro" id="IPR003661">
    <property type="entry name" value="HisK_dim/P_dom"/>
</dbReference>
<evidence type="ECO:0000256" key="4">
    <source>
        <dbReference type="ARBA" id="ARBA00022553"/>
    </source>
</evidence>
<dbReference type="Proteomes" id="UP000298438">
    <property type="component" value="Unassembled WGS sequence"/>
</dbReference>
<gene>
    <name evidence="10" type="ORF">E4L96_03705</name>
</gene>
<reference evidence="10 11" key="1">
    <citation type="submission" date="2019-03" db="EMBL/GenBank/DDBJ databases">
        <title>Draft Genome Sequence of Massilia arenosa sp. nov., a Novel Massilia Species Isolated from a Sandy-loam Maize Soil.</title>
        <authorList>
            <person name="Raths R."/>
            <person name="Peta V."/>
            <person name="Bucking H."/>
        </authorList>
    </citation>
    <scope>NUCLEOTIDE SEQUENCE [LARGE SCALE GENOMIC DNA]</scope>
    <source>
        <strain evidence="10 11">MC02</strain>
    </source>
</reference>
<dbReference type="GO" id="GO:0007234">
    <property type="term" value="P:osmosensory signaling via phosphorelay pathway"/>
    <property type="evidence" value="ECO:0007669"/>
    <property type="project" value="TreeGrafter"/>
</dbReference>
<evidence type="ECO:0000256" key="3">
    <source>
        <dbReference type="ARBA" id="ARBA00012438"/>
    </source>
</evidence>
<evidence type="ECO:0000259" key="9">
    <source>
        <dbReference type="PROSITE" id="PS50109"/>
    </source>
</evidence>
<keyword evidence="8" id="KW-0472">Membrane</keyword>
<dbReference type="PRINTS" id="PR00344">
    <property type="entry name" value="BCTRLSENSOR"/>
</dbReference>
<dbReference type="GO" id="GO:0000155">
    <property type="term" value="F:phosphorelay sensor kinase activity"/>
    <property type="evidence" value="ECO:0007669"/>
    <property type="project" value="InterPro"/>
</dbReference>
<keyword evidence="11" id="KW-1185">Reference proteome</keyword>
<dbReference type="EC" id="2.7.13.3" evidence="3"/>
<accession>A0A4Y9SLE2</accession>
<keyword evidence="7" id="KW-0175">Coiled coil</keyword>
<feature type="coiled-coil region" evidence="7">
    <location>
        <begin position="275"/>
        <end position="313"/>
    </location>
</feature>
<dbReference type="CDD" id="cd00082">
    <property type="entry name" value="HisKA"/>
    <property type="match status" value="1"/>
</dbReference>
<keyword evidence="4" id="KW-0597">Phosphoprotein</keyword>
<feature type="transmembrane region" description="Helical" evidence="8">
    <location>
        <begin position="187"/>
        <end position="207"/>
    </location>
</feature>
<feature type="transmembrane region" description="Helical" evidence="8">
    <location>
        <begin position="50"/>
        <end position="70"/>
    </location>
</feature>
<comment type="caution">
    <text evidence="10">The sequence shown here is derived from an EMBL/GenBank/DDBJ whole genome shotgun (WGS) entry which is preliminary data.</text>
</comment>
<name>A0A4Y9SLE2_9BURK</name>
<dbReference type="SUPFAM" id="SSF47384">
    <property type="entry name" value="Homodimeric domain of signal transducing histidine kinase"/>
    <property type="match status" value="1"/>
</dbReference>
<dbReference type="Gene3D" id="3.30.565.10">
    <property type="entry name" value="Histidine kinase-like ATPase, C-terminal domain"/>
    <property type="match status" value="1"/>
</dbReference>
<dbReference type="AlphaFoldDB" id="A0A4Y9SLE2"/>
<feature type="transmembrane region" description="Helical" evidence="8">
    <location>
        <begin position="148"/>
        <end position="167"/>
    </location>
</feature>
<dbReference type="PROSITE" id="PS50109">
    <property type="entry name" value="HIS_KIN"/>
    <property type="match status" value="1"/>
</dbReference>
<dbReference type="SMART" id="SM00387">
    <property type="entry name" value="HATPase_c"/>
    <property type="match status" value="1"/>
</dbReference>
<evidence type="ECO:0000313" key="11">
    <source>
        <dbReference type="Proteomes" id="UP000298438"/>
    </source>
</evidence>
<feature type="transmembrane region" description="Helical" evidence="8">
    <location>
        <begin position="214"/>
        <end position="237"/>
    </location>
</feature>
<keyword evidence="8" id="KW-0812">Transmembrane</keyword>
<comment type="subcellular location">
    <subcellularLocation>
        <location evidence="2">Cell inner membrane</location>
        <topology evidence="2">Multi-pass membrane protein</topology>
    </subcellularLocation>
</comment>
<evidence type="ECO:0000256" key="2">
    <source>
        <dbReference type="ARBA" id="ARBA00004429"/>
    </source>
</evidence>
<dbReference type="InterPro" id="IPR036890">
    <property type="entry name" value="HATPase_C_sf"/>
</dbReference>
<proteinExistence type="predicted"/>
<dbReference type="InterPro" id="IPR003594">
    <property type="entry name" value="HATPase_dom"/>
</dbReference>
<evidence type="ECO:0000256" key="1">
    <source>
        <dbReference type="ARBA" id="ARBA00000085"/>
    </source>
</evidence>
<evidence type="ECO:0000256" key="7">
    <source>
        <dbReference type="SAM" id="Coils"/>
    </source>
</evidence>
<evidence type="ECO:0000256" key="8">
    <source>
        <dbReference type="SAM" id="Phobius"/>
    </source>
</evidence>
<keyword evidence="5" id="KW-0808">Transferase</keyword>
<dbReference type="GO" id="GO:0030295">
    <property type="term" value="F:protein kinase activator activity"/>
    <property type="evidence" value="ECO:0007669"/>
    <property type="project" value="TreeGrafter"/>
</dbReference>
<evidence type="ECO:0000256" key="5">
    <source>
        <dbReference type="ARBA" id="ARBA00022679"/>
    </source>
</evidence>
<organism evidence="10 11">
    <name type="scientific">Zemynaea arenosa</name>
    <dbReference type="NCBI Taxonomy" id="2561931"/>
    <lineage>
        <taxon>Bacteria</taxon>
        <taxon>Pseudomonadati</taxon>
        <taxon>Pseudomonadota</taxon>
        <taxon>Betaproteobacteria</taxon>
        <taxon>Burkholderiales</taxon>
        <taxon>Oxalobacteraceae</taxon>
        <taxon>Telluria group</taxon>
        <taxon>Zemynaea</taxon>
    </lineage>
</organism>
<dbReference type="OrthoDB" id="9808408at2"/>
<dbReference type="EMBL" id="SPVF01000056">
    <property type="protein sequence ID" value="TFW27358.1"/>
    <property type="molecule type" value="Genomic_DNA"/>
</dbReference>
<dbReference type="InterPro" id="IPR050351">
    <property type="entry name" value="BphY/WalK/GraS-like"/>
</dbReference>
<feature type="transmembrane region" description="Helical" evidence="8">
    <location>
        <begin position="82"/>
        <end position="101"/>
    </location>
</feature>
<feature type="domain" description="Histidine kinase" evidence="9">
    <location>
        <begin position="320"/>
        <end position="533"/>
    </location>
</feature>
<dbReference type="Pfam" id="PF02518">
    <property type="entry name" value="HATPase_c"/>
    <property type="match status" value="1"/>
</dbReference>
<dbReference type="SMART" id="SM00388">
    <property type="entry name" value="HisKA"/>
    <property type="match status" value="1"/>
</dbReference>
<dbReference type="InterPro" id="IPR033425">
    <property type="entry name" value="MASE3"/>
</dbReference>
<dbReference type="GO" id="GO:0005886">
    <property type="term" value="C:plasma membrane"/>
    <property type="evidence" value="ECO:0007669"/>
    <property type="project" value="UniProtKB-SubCell"/>
</dbReference>
<dbReference type="Gene3D" id="1.10.287.130">
    <property type="match status" value="1"/>
</dbReference>
<dbReference type="GO" id="GO:0000156">
    <property type="term" value="F:phosphorelay response regulator activity"/>
    <property type="evidence" value="ECO:0007669"/>
    <property type="project" value="TreeGrafter"/>
</dbReference>
<feature type="transmembrane region" description="Helical" evidence="8">
    <location>
        <begin position="243"/>
        <end position="260"/>
    </location>
</feature>
<dbReference type="Pfam" id="PF17159">
    <property type="entry name" value="MASE3"/>
    <property type="match status" value="1"/>
</dbReference>
<dbReference type="FunFam" id="1.10.287.130:FF:000070">
    <property type="entry name" value="Histidine kinase sensor protein"/>
    <property type="match status" value="1"/>
</dbReference>
<sequence length="535" mass="57990">MHSDLTVDPGRPADLRRMEGLLLVLLVLCLLVWQDRATWAARGVPLMPLWLHTVIELFSGCVSLLLFAVVWNVQPGGRSADLALVGHAGLGVGLLDIAHALSYQGMPAFITPSGPAKAIDFWLWARLWFSLALLAAAVAGVRPLGPRARYWLAGASLAWSGAASWLVLLGPDLGWHTYEPGLGLTGFKIACEWAIVAVLVAAALLLYRRALRSGGLAAGLFGVAVATALSELCFMVYVNVTDVFNLLGHLVKVVVYVLLYRTAFRLAVREPLARLQAEATERAAAEQALRQLNATLEQRVAQRTAQLERANSDLEAFAYTVSHDLRAPLHAIDGFARLLRRGHGAGLDATGLSYLARIEAGSERMGRMIDDLLDLAHLGRGDLRREPVDVSRLAAEVLDELRERDPQRAVRADIAPGIVVQGDPVLLRLVLDNLLGNAWKFSAARPLLQLRVAAQHADGWVTVSVADNGSGFDPAYATRLFEPFQRLHPRDIPGNGIGLASVRRIVTLHGGRAWAEGREGKGATFYLTLPECAHA</sequence>
<evidence type="ECO:0000313" key="10">
    <source>
        <dbReference type="EMBL" id="TFW27358.1"/>
    </source>
</evidence>
<feature type="transmembrane region" description="Helical" evidence="8">
    <location>
        <begin position="121"/>
        <end position="141"/>
    </location>
</feature>
<dbReference type="SUPFAM" id="SSF55874">
    <property type="entry name" value="ATPase domain of HSP90 chaperone/DNA topoisomerase II/histidine kinase"/>
    <property type="match status" value="1"/>
</dbReference>
<dbReference type="PANTHER" id="PTHR42878:SF15">
    <property type="entry name" value="BACTERIOPHYTOCHROME"/>
    <property type="match status" value="1"/>
</dbReference>
<dbReference type="InterPro" id="IPR004358">
    <property type="entry name" value="Sig_transdc_His_kin-like_C"/>
</dbReference>
<dbReference type="Pfam" id="PF00512">
    <property type="entry name" value="HisKA"/>
    <property type="match status" value="1"/>
</dbReference>
<evidence type="ECO:0000256" key="6">
    <source>
        <dbReference type="ARBA" id="ARBA00022777"/>
    </source>
</evidence>
<dbReference type="InterPro" id="IPR036097">
    <property type="entry name" value="HisK_dim/P_sf"/>
</dbReference>
<dbReference type="RefSeq" id="WP_135205884.1">
    <property type="nucleotide sequence ID" value="NZ_SPVF01000056.1"/>
</dbReference>
<keyword evidence="8" id="KW-1133">Transmembrane helix</keyword>
<dbReference type="FunFam" id="3.30.565.10:FF:000006">
    <property type="entry name" value="Sensor histidine kinase WalK"/>
    <property type="match status" value="1"/>
</dbReference>